<gene>
    <name evidence="2" type="ORF">TIFTF001_029411</name>
</gene>
<keyword evidence="1" id="KW-0812">Transmembrane</keyword>
<keyword evidence="1" id="KW-1133">Transmembrane helix</keyword>
<sequence length="115" mass="12831">MYCHDLRCKGVVAIILIFLLPIDLCLNNPRAIVEEWTVSNFGLSRNQLESYGGLGGSLFLFVGCCHIVISDCNVVYIPVLKFLQTLRSCSLSSCRHRLVFTYFSYNSEAAAAFAL</sequence>
<keyword evidence="1" id="KW-0472">Membrane</keyword>
<evidence type="ECO:0000313" key="3">
    <source>
        <dbReference type="Proteomes" id="UP001187192"/>
    </source>
</evidence>
<proteinExistence type="predicted"/>
<dbReference type="AlphaFoldDB" id="A0AA88IY03"/>
<protein>
    <submittedName>
        <fullName evidence="2">Uncharacterized protein</fullName>
    </submittedName>
</protein>
<keyword evidence="3" id="KW-1185">Reference proteome</keyword>
<feature type="transmembrane region" description="Helical" evidence="1">
    <location>
        <begin position="51"/>
        <end position="77"/>
    </location>
</feature>
<dbReference type="Proteomes" id="UP001187192">
    <property type="component" value="Unassembled WGS sequence"/>
</dbReference>
<name>A0AA88IY03_FICCA</name>
<accession>A0AA88IY03</accession>
<evidence type="ECO:0000313" key="2">
    <source>
        <dbReference type="EMBL" id="GMN60318.1"/>
    </source>
</evidence>
<comment type="caution">
    <text evidence="2">The sequence shown here is derived from an EMBL/GenBank/DDBJ whole genome shotgun (WGS) entry which is preliminary data.</text>
</comment>
<organism evidence="2 3">
    <name type="scientific">Ficus carica</name>
    <name type="common">Common fig</name>
    <dbReference type="NCBI Taxonomy" id="3494"/>
    <lineage>
        <taxon>Eukaryota</taxon>
        <taxon>Viridiplantae</taxon>
        <taxon>Streptophyta</taxon>
        <taxon>Embryophyta</taxon>
        <taxon>Tracheophyta</taxon>
        <taxon>Spermatophyta</taxon>
        <taxon>Magnoliopsida</taxon>
        <taxon>eudicotyledons</taxon>
        <taxon>Gunneridae</taxon>
        <taxon>Pentapetalae</taxon>
        <taxon>rosids</taxon>
        <taxon>fabids</taxon>
        <taxon>Rosales</taxon>
        <taxon>Moraceae</taxon>
        <taxon>Ficeae</taxon>
        <taxon>Ficus</taxon>
    </lineage>
</organism>
<reference evidence="2" key="1">
    <citation type="submission" date="2023-07" db="EMBL/GenBank/DDBJ databases">
        <title>draft genome sequence of fig (Ficus carica).</title>
        <authorList>
            <person name="Takahashi T."/>
            <person name="Nishimura K."/>
        </authorList>
    </citation>
    <scope>NUCLEOTIDE SEQUENCE</scope>
</reference>
<dbReference type="EMBL" id="BTGU01000097">
    <property type="protein sequence ID" value="GMN60318.1"/>
    <property type="molecule type" value="Genomic_DNA"/>
</dbReference>
<evidence type="ECO:0000256" key="1">
    <source>
        <dbReference type="SAM" id="Phobius"/>
    </source>
</evidence>